<evidence type="ECO:0000256" key="4">
    <source>
        <dbReference type="ARBA" id="ARBA00022679"/>
    </source>
</evidence>
<feature type="transmembrane region" description="Helical" evidence="8">
    <location>
        <begin position="119"/>
        <end position="152"/>
    </location>
</feature>
<dbReference type="Pfam" id="PF13231">
    <property type="entry name" value="PMT_2"/>
    <property type="match status" value="1"/>
</dbReference>
<feature type="transmembrane region" description="Helical" evidence="8">
    <location>
        <begin position="298"/>
        <end position="316"/>
    </location>
</feature>
<keyword evidence="2" id="KW-1003">Cell membrane</keyword>
<comment type="subcellular location">
    <subcellularLocation>
        <location evidence="1">Cell membrane</location>
        <topology evidence="1">Multi-pass membrane protein</topology>
    </subcellularLocation>
</comment>
<evidence type="ECO:0000256" key="3">
    <source>
        <dbReference type="ARBA" id="ARBA00022676"/>
    </source>
</evidence>
<evidence type="ECO:0000259" key="9">
    <source>
        <dbReference type="Pfam" id="PF13231"/>
    </source>
</evidence>
<feature type="transmembrane region" description="Helical" evidence="8">
    <location>
        <begin position="328"/>
        <end position="345"/>
    </location>
</feature>
<evidence type="ECO:0000256" key="8">
    <source>
        <dbReference type="SAM" id="Phobius"/>
    </source>
</evidence>
<keyword evidence="7 8" id="KW-0472">Membrane</keyword>
<feature type="domain" description="Glycosyltransferase RgtA/B/C/D-like" evidence="9">
    <location>
        <begin position="65"/>
        <end position="224"/>
    </location>
</feature>
<reference evidence="11" key="1">
    <citation type="journal article" date="2019" name="Int. J. Syst. Evol. Microbiol.">
        <title>The Global Catalogue of Microorganisms (GCM) 10K type strain sequencing project: providing services to taxonomists for standard genome sequencing and annotation.</title>
        <authorList>
            <consortium name="The Broad Institute Genomics Platform"/>
            <consortium name="The Broad Institute Genome Sequencing Center for Infectious Disease"/>
            <person name="Wu L."/>
            <person name="Ma J."/>
        </authorList>
    </citation>
    <scope>NUCLEOTIDE SEQUENCE [LARGE SCALE GENOMIC DNA]</scope>
    <source>
        <strain evidence="11">CECT 8551</strain>
    </source>
</reference>
<feature type="transmembrane region" description="Helical" evidence="8">
    <location>
        <begin position="86"/>
        <end position="107"/>
    </location>
</feature>
<sequence length="526" mass="59636">MNSTLSKQNILYILLFGILVLLHFSGIGKLSIYALDEAKNAVAAYEMLERNDFILPTFNDQPRFDKPPLHYYFFMAGYKLFGYSPFGARFFPALAGLFCIGMCAAFLKKQFGDRATIFYLLLSIANIHWMIQFHMAVPDPFLISFLTVSYLYGLRYYQGNYQEPKLQYISYAFLALATLTKGPVAILLYTVTFLAFIILKREFRLGPWFRIGPIVMLLAIASSWYILVGIRTGGNWLEEFFLTHNLSRFGAPMEGHGGLFLKTWLFVALGIFPFVLYIPAAFRFVLKSKKEAIGQKSDVLLFASIAAVAVIMFFSFASTRLPNYTTPAYPWLMILLAIFISERLNQKIQLTLLITSTILVLGLGIGGSFGLAQIDYIQDIHPMAYLFLIALIPLSLSFFFTFRKKLPYAFGSLAFSLATVTLIFLLWVMPAIDKQNPVLKTQHVWEGQENIYYYGIPNPSFVFYLQRPIPLIDPATAKTGDLIITRKSSIQQFEDEGYTFKILTEANDLFETPVSVIVQLVGSPSE</sequence>
<proteinExistence type="predicted"/>
<evidence type="ECO:0000256" key="1">
    <source>
        <dbReference type="ARBA" id="ARBA00004651"/>
    </source>
</evidence>
<keyword evidence="5 8" id="KW-0812">Transmembrane</keyword>
<feature type="transmembrane region" description="Helical" evidence="8">
    <location>
        <begin position="263"/>
        <end position="286"/>
    </location>
</feature>
<name>A0ABV8EGS9_9BACT</name>
<feature type="transmembrane region" description="Helical" evidence="8">
    <location>
        <begin position="172"/>
        <end position="199"/>
    </location>
</feature>
<accession>A0ABV8EGS9</accession>
<keyword evidence="11" id="KW-1185">Reference proteome</keyword>
<dbReference type="GO" id="GO:0016757">
    <property type="term" value="F:glycosyltransferase activity"/>
    <property type="evidence" value="ECO:0007669"/>
    <property type="project" value="UniProtKB-KW"/>
</dbReference>
<dbReference type="PANTHER" id="PTHR33908:SF3">
    <property type="entry name" value="UNDECAPRENYL PHOSPHATE-ALPHA-4-AMINO-4-DEOXY-L-ARABINOSE ARABINOSYL TRANSFERASE"/>
    <property type="match status" value="1"/>
</dbReference>
<feature type="transmembrane region" description="Helical" evidence="8">
    <location>
        <begin position="211"/>
        <end position="230"/>
    </location>
</feature>
<feature type="transmembrane region" description="Helical" evidence="8">
    <location>
        <begin position="409"/>
        <end position="429"/>
    </location>
</feature>
<keyword evidence="6 8" id="KW-1133">Transmembrane helix</keyword>
<evidence type="ECO:0000256" key="7">
    <source>
        <dbReference type="ARBA" id="ARBA00023136"/>
    </source>
</evidence>
<dbReference type="EMBL" id="JBHSAV010000005">
    <property type="protein sequence ID" value="MFC3975493.1"/>
    <property type="molecule type" value="Genomic_DNA"/>
</dbReference>
<feature type="transmembrane region" description="Helical" evidence="8">
    <location>
        <begin position="352"/>
        <end position="371"/>
    </location>
</feature>
<gene>
    <name evidence="10" type="ORF">ACFOUP_03795</name>
</gene>
<dbReference type="PANTHER" id="PTHR33908">
    <property type="entry name" value="MANNOSYLTRANSFERASE YKCB-RELATED"/>
    <property type="match status" value="1"/>
</dbReference>
<feature type="transmembrane region" description="Helical" evidence="8">
    <location>
        <begin position="12"/>
        <end position="35"/>
    </location>
</feature>
<protein>
    <submittedName>
        <fullName evidence="10">ArnT family glycosyltransferase</fullName>
        <ecNumber evidence="10">2.4.-.-</ecNumber>
    </submittedName>
</protein>
<keyword evidence="4 10" id="KW-0808">Transferase</keyword>
<dbReference type="RefSeq" id="WP_241297495.1">
    <property type="nucleotide sequence ID" value="NZ_JAKZGR010000022.1"/>
</dbReference>
<dbReference type="InterPro" id="IPR050297">
    <property type="entry name" value="LipidA_mod_glycosyltrf_83"/>
</dbReference>
<keyword evidence="3 10" id="KW-0328">Glycosyltransferase</keyword>
<dbReference type="InterPro" id="IPR038731">
    <property type="entry name" value="RgtA/B/C-like"/>
</dbReference>
<feature type="transmembrane region" description="Helical" evidence="8">
    <location>
        <begin position="383"/>
        <end position="402"/>
    </location>
</feature>
<evidence type="ECO:0000313" key="10">
    <source>
        <dbReference type="EMBL" id="MFC3975493.1"/>
    </source>
</evidence>
<comment type="caution">
    <text evidence="10">The sequence shown here is derived from an EMBL/GenBank/DDBJ whole genome shotgun (WGS) entry which is preliminary data.</text>
</comment>
<evidence type="ECO:0000256" key="5">
    <source>
        <dbReference type="ARBA" id="ARBA00022692"/>
    </source>
</evidence>
<evidence type="ECO:0000313" key="11">
    <source>
        <dbReference type="Proteomes" id="UP001595766"/>
    </source>
</evidence>
<evidence type="ECO:0000256" key="2">
    <source>
        <dbReference type="ARBA" id="ARBA00022475"/>
    </source>
</evidence>
<dbReference type="EC" id="2.4.-.-" evidence="10"/>
<evidence type="ECO:0000256" key="6">
    <source>
        <dbReference type="ARBA" id="ARBA00022989"/>
    </source>
</evidence>
<organism evidence="10 11">
    <name type="scientific">Belliella kenyensis</name>
    <dbReference type="NCBI Taxonomy" id="1472724"/>
    <lineage>
        <taxon>Bacteria</taxon>
        <taxon>Pseudomonadati</taxon>
        <taxon>Bacteroidota</taxon>
        <taxon>Cytophagia</taxon>
        <taxon>Cytophagales</taxon>
        <taxon>Cyclobacteriaceae</taxon>
        <taxon>Belliella</taxon>
    </lineage>
</organism>
<dbReference type="Proteomes" id="UP001595766">
    <property type="component" value="Unassembled WGS sequence"/>
</dbReference>